<dbReference type="PROSITE" id="PS00379">
    <property type="entry name" value="CDP_ALCOHOL_P_TRANSF"/>
    <property type="match status" value="1"/>
</dbReference>
<dbReference type="KEGG" id="ehx:EMIHUDRAFT_111408"/>
<dbReference type="STRING" id="2903.R1EI08"/>
<dbReference type="EnsemblProtists" id="EOD34030">
    <property type="protein sequence ID" value="EOD34030"/>
    <property type="gene ID" value="EMIHUDRAFT_111408"/>
</dbReference>
<dbReference type="Proteomes" id="UP000013827">
    <property type="component" value="Unassembled WGS sequence"/>
</dbReference>
<accession>A0A0D3JS40</accession>
<name>A0A0D3JS40_EMIH1</name>
<evidence type="ECO:0000256" key="1">
    <source>
        <dbReference type="ARBA" id="ARBA00022679"/>
    </source>
</evidence>
<reference evidence="4" key="1">
    <citation type="journal article" date="2013" name="Nature">
        <title>Pan genome of the phytoplankton Emiliania underpins its global distribution.</title>
        <authorList>
            <person name="Read B.A."/>
            <person name="Kegel J."/>
            <person name="Klute M.J."/>
            <person name="Kuo A."/>
            <person name="Lefebvre S.C."/>
            <person name="Maumus F."/>
            <person name="Mayer C."/>
            <person name="Miller J."/>
            <person name="Monier A."/>
            <person name="Salamov A."/>
            <person name="Young J."/>
            <person name="Aguilar M."/>
            <person name="Claverie J.M."/>
            <person name="Frickenhaus S."/>
            <person name="Gonzalez K."/>
            <person name="Herman E.K."/>
            <person name="Lin Y.C."/>
            <person name="Napier J."/>
            <person name="Ogata H."/>
            <person name="Sarno A.F."/>
            <person name="Shmutz J."/>
            <person name="Schroeder D."/>
            <person name="de Vargas C."/>
            <person name="Verret F."/>
            <person name="von Dassow P."/>
            <person name="Valentin K."/>
            <person name="Van de Peer Y."/>
            <person name="Wheeler G."/>
            <person name="Dacks J.B."/>
            <person name="Delwiche C.F."/>
            <person name="Dyhrman S.T."/>
            <person name="Glockner G."/>
            <person name="John U."/>
            <person name="Richards T."/>
            <person name="Worden A.Z."/>
            <person name="Zhang X."/>
            <person name="Grigoriev I.V."/>
            <person name="Allen A.E."/>
            <person name="Bidle K."/>
            <person name="Borodovsky M."/>
            <person name="Bowler C."/>
            <person name="Brownlee C."/>
            <person name="Cock J.M."/>
            <person name="Elias M."/>
            <person name="Gladyshev V.N."/>
            <person name="Groth M."/>
            <person name="Guda C."/>
            <person name="Hadaegh A."/>
            <person name="Iglesias-Rodriguez M.D."/>
            <person name="Jenkins J."/>
            <person name="Jones B.M."/>
            <person name="Lawson T."/>
            <person name="Leese F."/>
            <person name="Lindquist E."/>
            <person name="Lobanov A."/>
            <person name="Lomsadze A."/>
            <person name="Malik S.B."/>
            <person name="Marsh M.E."/>
            <person name="Mackinder L."/>
            <person name="Mock T."/>
            <person name="Mueller-Roeber B."/>
            <person name="Pagarete A."/>
            <person name="Parker M."/>
            <person name="Probert I."/>
            <person name="Quesneville H."/>
            <person name="Raines C."/>
            <person name="Rensing S.A."/>
            <person name="Riano-Pachon D.M."/>
            <person name="Richier S."/>
            <person name="Rokitta S."/>
            <person name="Shiraiwa Y."/>
            <person name="Soanes D.M."/>
            <person name="van der Giezen M."/>
            <person name="Wahlund T.M."/>
            <person name="Williams B."/>
            <person name="Wilson W."/>
            <person name="Wolfe G."/>
            <person name="Wurch L.L."/>
        </authorList>
    </citation>
    <scope>NUCLEOTIDE SEQUENCE</scope>
</reference>
<dbReference type="HOGENOM" id="CLU_1457022_0_0_1"/>
<dbReference type="GeneID" id="17279300"/>
<dbReference type="GO" id="GO:0016780">
    <property type="term" value="F:phosphotransferase activity, for other substituted phosphate groups"/>
    <property type="evidence" value="ECO:0007669"/>
    <property type="project" value="InterPro"/>
</dbReference>
<comment type="similarity">
    <text evidence="2">Belongs to the CDP-alcohol phosphatidyltransferase class-I family.</text>
</comment>
<keyword evidence="1 2" id="KW-0808">Transferase</keyword>
<proteinExistence type="inferred from homology"/>
<keyword evidence="4" id="KW-1185">Reference proteome</keyword>
<dbReference type="InterPro" id="IPR043130">
    <property type="entry name" value="CDP-OH_PTrfase_TM_dom"/>
</dbReference>
<evidence type="ECO:0000313" key="4">
    <source>
        <dbReference type="Proteomes" id="UP000013827"/>
    </source>
</evidence>
<reference evidence="3" key="2">
    <citation type="submission" date="2024-10" db="UniProtKB">
        <authorList>
            <consortium name="EnsemblProtists"/>
        </authorList>
    </citation>
    <scope>IDENTIFICATION</scope>
</reference>
<dbReference type="RefSeq" id="XP_005778754.1">
    <property type="nucleotide sequence ID" value="XM_005778697.1"/>
</dbReference>
<dbReference type="Gene3D" id="1.20.120.1760">
    <property type="match status" value="1"/>
</dbReference>
<dbReference type="RefSeq" id="XP_005786459.1">
    <property type="nucleotide sequence ID" value="XM_005786402.1"/>
</dbReference>
<dbReference type="GO" id="GO:0016020">
    <property type="term" value="C:membrane"/>
    <property type="evidence" value="ECO:0007669"/>
    <property type="project" value="InterPro"/>
</dbReference>
<dbReference type="InterPro" id="IPR000462">
    <property type="entry name" value="CDP-OH_P_trans"/>
</dbReference>
<evidence type="ECO:0000256" key="2">
    <source>
        <dbReference type="RuleBase" id="RU003750"/>
    </source>
</evidence>
<dbReference type="PaxDb" id="2903-EOD26325"/>
<sequence length="186" mass="20356">MVLWPPNLIGYVRVATLCAAMHAADPAGSDAVWFCFVSLFLDYLDGPCARYLNMCSQFGDLLDHYTDHVTMQWLVYVTASAGPFGRANLAVSTLHNGVAFAYMALRGHYFKHSERGNIVTRTIEANNYWNMASMLYAANCILIPLVKLSFAGHHGMTPPDASAPLIDVVDAVGAAVTLSYSFAVWL</sequence>
<evidence type="ECO:0008006" key="5">
    <source>
        <dbReference type="Google" id="ProtNLM"/>
    </source>
</evidence>
<protein>
    <recommendedName>
        <fullName evidence="5">CDP-diacylglycerol--inositol 3-phosphatidyltransferase</fullName>
    </recommendedName>
</protein>
<dbReference type="GO" id="GO:0008654">
    <property type="term" value="P:phospholipid biosynthetic process"/>
    <property type="evidence" value="ECO:0007669"/>
    <property type="project" value="InterPro"/>
</dbReference>
<organism evidence="3 4">
    <name type="scientific">Emiliania huxleyi (strain CCMP1516)</name>
    <dbReference type="NCBI Taxonomy" id="280463"/>
    <lineage>
        <taxon>Eukaryota</taxon>
        <taxon>Haptista</taxon>
        <taxon>Haptophyta</taxon>
        <taxon>Prymnesiophyceae</taxon>
        <taxon>Isochrysidales</taxon>
        <taxon>Noelaerhabdaceae</taxon>
        <taxon>Emiliania</taxon>
    </lineage>
</organism>
<dbReference type="InterPro" id="IPR048254">
    <property type="entry name" value="CDP_ALCOHOL_P_TRANSF_CS"/>
</dbReference>
<dbReference type="KEGG" id="ehx:EMIHUDRAFT_100417"/>
<dbReference type="GeneID" id="17271870"/>
<dbReference type="EnsemblProtists" id="EOD26325">
    <property type="protein sequence ID" value="EOD26325"/>
    <property type="gene ID" value="EMIHUDRAFT_100417"/>
</dbReference>
<dbReference type="Pfam" id="PF01066">
    <property type="entry name" value="CDP-OH_P_transf"/>
    <property type="match status" value="1"/>
</dbReference>
<dbReference type="AlphaFoldDB" id="A0A0D3JS40"/>
<evidence type="ECO:0000313" key="3">
    <source>
        <dbReference type="EnsemblProtists" id="EOD26325"/>
    </source>
</evidence>